<evidence type="ECO:0000313" key="3">
    <source>
        <dbReference type="Proteomes" id="UP000467700"/>
    </source>
</evidence>
<reference evidence="2 3" key="1">
    <citation type="submission" date="2020-01" db="EMBL/GenBank/DDBJ databases">
        <authorList>
            <person name="Gupta K D."/>
        </authorList>
    </citation>
    <scope>NUCLEOTIDE SEQUENCE [LARGE SCALE GENOMIC DNA]</scope>
</reference>
<feature type="region of interest" description="Disordered" evidence="1">
    <location>
        <begin position="795"/>
        <end position="840"/>
    </location>
</feature>
<dbReference type="Proteomes" id="UP000467700">
    <property type="component" value="Unassembled WGS sequence"/>
</dbReference>
<proteinExistence type="predicted"/>
<keyword evidence="3" id="KW-1185">Reference proteome</keyword>
<protein>
    <submittedName>
        <fullName evidence="2">Uncharacterized protein</fullName>
    </submittedName>
</protein>
<dbReference type="OrthoDB" id="10398730at2759"/>
<dbReference type="AlphaFoldDB" id="A0A8S0XZ90"/>
<evidence type="ECO:0000256" key="1">
    <source>
        <dbReference type="SAM" id="MobiDB-lite"/>
    </source>
</evidence>
<dbReference type="EMBL" id="CACVBS010000079">
    <property type="protein sequence ID" value="CAA7269441.1"/>
    <property type="molecule type" value="Genomic_DNA"/>
</dbReference>
<evidence type="ECO:0000313" key="2">
    <source>
        <dbReference type="EMBL" id="CAA7269441.1"/>
    </source>
</evidence>
<feature type="region of interest" description="Disordered" evidence="1">
    <location>
        <begin position="332"/>
        <end position="393"/>
    </location>
</feature>
<sequence>MVADDLSSSITPIFIKPSAWEDLDPLVPTSLKPKPPISLGQIAQPNNPVNPNNAHNVNKFDVCSARLNAEGRCLDGPFFGGCGVSGVGAHVPAPVFPLLSPLAPPFLSSILAEVQVLDPFKMPRAGLDTIRNDAMDVDAEEDEEMNVDDPNTMDTSLDPWSMDSPAILPIPPPPPPALAQPPADKNFFGGPPLQNLQPFKLSTPQHIERRYEINVTPSPNEIDTANDVEASVLTKRHYEAAYARIEQELAASAVLSEELPHPWLVPLPESPSPEREPAFVAGGNEGLSLVHDSCPEASDPNLIPPAVGLVTQTTADVTPTPPMCATIELQHDTTPTIPTTPDLSSAPPIVDEGPSLSDGCSSASAELATPSKAVDDANNVDPSQSSQVSVDPPYVSLCGPRSLQELVESVDQLDLSIAPVIQLPSPTISTPSSHSRFSYPSSVLDDSLPTPDAHILIELDSSSAHELPSFAPQDLFPEIGGFNPMHSTPARFLGFGQHEIWDELASLENAFSTIVCAQETPSPVSEAIFSRVYASKEEGACDVLGSQRVVLSGVPCILDSSVDHSDLFLAEGTRALRDRSESGGGPCDESSPAMKPRTPALVKASERKRKASVSIQAHSNTKKAHKSRAISANRRERRTMASVGVQTESGGRPSIQADKLVKERILVPSKLNTTLVEVKPLKEDDESMSSESVPTIEFIAEECHEVNKPAVPKFPAQHWSRNAGPLPTNGTSSFGSPLSDLRLSPYRYTPSSGTKYQFPYSALIREDDLHASPTNVFSSNSAVGQTAAAKTKLISATPSASDTPRRRHSSASPQVPSRRTSQSISRPYSRPPAQKSVEKDPAVAEIVGKVKTFPGAFPGLDSDGESSTSLEEVPAMSRPASFLSRLTELVFGW</sequence>
<accession>A0A8S0XZ90</accession>
<feature type="compositionally biased region" description="Low complexity" evidence="1">
    <location>
        <begin position="380"/>
        <end position="393"/>
    </location>
</feature>
<comment type="caution">
    <text evidence="2">The sequence shown here is derived from an EMBL/GenBank/DDBJ whole genome shotgun (WGS) entry which is preliminary data.</text>
</comment>
<organism evidence="2 3">
    <name type="scientific">Cyclocybe aegerita</name>
    <name type="common">Black poplar mushroom</name>
    <name type="synonym">Agrocybe aegerita</name>
    <dbReference type="NCBI Taxonomy" id="1973307"/>
    <lineage>
        <taxon>Eukaryota</taxon>
        <taxon>Fungi</taxon>
        <taxon>Dikarya</taxon>
        <taxon>Basidiomycota</taxon>
        <taxon>Agaricomycotina</taxon>
        <taxon>Agaricomycetes</taxon>
        <taxon>Agaricomycetidae</taxon>
        <taxon>Agaricales</taxon>
        <taxon>Agaricineae</taxon>
        <taxon>Bolbitiaceae</taxon>
        <taxon>Cyclocybe</taxon>
    </lineage>
</organism>
<gene>
    <name evidence="2" type="ORF">AAE3_LOCUS11910</name>
</gene>
<feature type="region of interest" description="Disordered" evidence="1">
    <location>
        <begin position="577"/>
        <end position="631"/>
    </location>
</feature>
<feature type="compositionally biased region" description="Polar residues" evidence="1">
    <location>
        <begin position="810"/>
        <end position="826"/>
    </location>
</feature>
<name>A0A8S0XZ90_CYCAE</name>
<feature type="region of interest" description="Disordered" evidence="1">
    <location>
        <begin position="855"/>
        <end position="877"/>
    </location>
</feature>